<dbReference type="Pfam" id="PF00238">
    <property type="entry name" value="Ribosomal_L14"/>
    <property type="match status" value="1"/>
</dbReference>
<reference evidence="7" key="3">
    <citation type="submission" date="2025-08" db="UniProtKB">
        <authorList>
            <consortium name="Ensembl"/>
        </authorList>
    </citation>
    <scope>IDENTIFICATION</scope>
    <source>
        <strain evidence="7">17573</strain>
    </source>
</reference>
<keyword evidence="3 6" id="KW-0687">Ribonucleoprotein</keyword>
<dbReference type="PANTHER" id="PTHR11761">
    <property type="entry name" value="50S/60S RIBOSOMAL PROTEIN L14/L23"/>
    <property type="match status" value="1"/>
</dbReference>
<evidence type="ECO:0000256" key="6">
    <source>
        <dbReference type="RuleBase" id="RU003949"/>
    </source>
</evidence>
<dbReference type="SUPFAM" id="SSF50193">
    <property type="entry name" value="Ribosomal protein L14"/>
    <property type="match status" value="1"/>
</dbReference>
<dbReference type="Proteomes" id="UP000006718">
    <property type="component" value="Chromosome 12"/>
</dbReference>
<organism evidence="7 8">
    <name type="scientific">Macaca mulatta</name>
    <name type="common">Rhesus macaque</name>
    <dbReference type="NCBI Taxonomy" id="9544"/>
    <lineage>
        <taxon>Eukaryota</taxon>
        <taxon>Metazoa</taxon>
        <taxon>Chordata</taxon>
        <taxon>Craniata</taxon>
        <taxon>Vertebrata</taxon>
        <taxon>Euteleostomi</taxon>
        <taxon>Mammalia</taxon>
        <taxon>Eutheria</taxon>
        <taxon>Euarchontoglires</taxon>
        <taxon>Primates</taxon>
        <taxon>Haplorrhini</taxon>
        <taxon>Catarrhini</taxon>
        <taxon>Cercopithecidae</taxon>
        <taxon>Cercopithecinae</taxon>
        <taxon>Macaca</taxon>
    </lineage>
</organism>
<name>A0A5F7ZN65_MACMU</name>
<dbReference type="VEuPathDB" id="HostDB:ENSMMUG00000052542"/>
<sequence>MLKRECGGSSSVKFRISLGLPAGAVINYADSTGAKSLYIISRKGINGRLNRLPAADVGYMVMTTVKKRQTRAQKKALEY</sequence>
<dbReference type="SMR" id="A0A5F7ZN65"/>
<reference evidence="8" key="1">
    <citation type="journal article" date="2007" name="Science">
        <title>Evolutionary and biomedical insights from the rhesus macaque genome.</title>
        <authorList>
            <person name="Gibbs R.A."/>
            <person name="Rogers J."/>
            <person name="Katze M.G."/>
            <person name="Bumgarner R."/>
            <person name="Weinstock G.M."/>
            <person name="Mardis E.R."/>
            <person name="Remington K.A."/>
            <person name="Strausberg R.L."/>
            <person name="Venter J.C."/>
            <person name="Wilson R.K."/>
            <person name="Batzer M.A."/>
            <person name="Bustamante C.D."/>
            <person name="Eichler E.E."/>
            <person name="Hahn M.W."/>
            <person name="Hardison R.C."/>
            <person name="Makova K.D."/>
            <person name="Miller W."/>
            <person name="Milosavljevic A."/>
            <person name="Palermo R.E."/>
            <person name="Siepel A."/>
            <person name="Sikela J.M."/>
            <person name="Attaway T."/>
            <person name="Bell S."/>
            <person name="Bernard K.E."/>
            <person name="Buhay C.J."/>
            <person name="Chandrabose M.N."/>
            <person name="Dao M."/>
            <person name="Davis C."/>
            <person name="Delehaunty K.D."/>
            <person name="Ding Y."/>
            <person name="Dinh H.H."/>
            <person name="Dugan-Rocha S."/>
            <person name="Fulton L.A."/>
            <person name="Gabisi R.A."/>
            <person name="Garner T.T."/>
            <person name="Godfrey J."/>
            <person name="Hawes A.C."/>
            <person name="Hernandez J."/>
            <person name="Hines S."/>
            <person name="Holder M."/>
            <person name="Hume J."/>
            <person name="Jhangiani S.N."/>
            <person name="Joshi V."/>
            <person name="Khan Z.M."/>
            <person name="Kirkness E.F."/>
            <person name="Cree A."/>
            <person name="Fowler R.G."/>
            <person name="Lee S."/>
            <person name="Lewis L.R."/>
            <person name="Li Z."/>
            <person name="Liu Y.-S."/>
            <person name="Moore S.M."/>
            <person name="Muzny D."/>
            <person name="Nazareth L.V."/>
            <person name="Ngo D.N."/>
            <person name="Okwuonu G.O."/>
            <person name="Pai G."/>
            <person name="Parker D."/>
            <person name="Paul H.A."/>
            <person name="Pfannkoch C."/>
            <person name="Pohl C.S."/>
            <person name="Rogers Y.-H.C."/>
            <person name="Ruiz S.J."/>
            <person name="Sabo A."/>
            <person name="Santibanez J."/>
            <person name="Schneider B.W."/>
            <person name="Smith S.M."/>
            <person name="Sodergren E."/>
            <person name="Svatek A.F."/>
            <person name="Utterback T.R."/>
            <person name="Vattathil S."/>
            <person name="Warren W."/>
            <person name="White C.S."/>
            <person name="Chinwalla A.T."/>
            <person name="Feng Y."/>
            <person name="Halpern A.L."/>
            <person name="Hillier L.W."/>
            <person name="Huang X."/>
            <person name="Minx P."/>
            <person name="Nelson J.O."/>
            <person name="Pepin K.H."/>
            <person name="Qin X."/>
            <person name="Sutton G.G."/>
            <person name="Venter E."/>
            <person name="Walenz B.P."/>
            <person name="Wallis J.W."/>
            <person name="Worley K.C."/>
            <person name="Yang S.-P."/>
            <person name="Jones S.M."/>
            <person name="Marra M.A."/>
            <person name="Rocchi M."/>
            <person name="Schein J.E."/>
            <person name="Baertsch R."/>
            <person name="Clarke L."/>
            <person name="Csuros M."/>
            <person name="Glasscock J."/>
            <person name="Harris R.A."/>
            <person name="Havlak P."/>
            <person name="Jackson A.R."/>
            <person name="Jiang H."/>
            <person name="Liu Y."/>
            <person name="Messina D.N."/>
            <person name="Shen Y."/>
            <person name="Song H.X.-Z."/>
            <person name="Wylie T."/>
            <person name="Zhang L."/>
            <person name="Birney E."/>
            <person name="Han K."/>
            <person name="Konkel M.K."/>
            <person name="Lee J."/>
            <person name="Smit A.F.A."/>
            <person name="Ullmer B."/>
            <person name="Wang H."/>
            <person name="Xing J."/>
            <person name="Burhans R."/>
            <person name="Cheng Z."/>
            <person name="Karro J.E."/>
            <person name="Ma J."/>
            <person name="Raney B."/>
            <person name="She X."/>
            <person name="Cox M.J."/>
            <person name="Demuth J.P."/>
            <person name="Dumas L.J."/>
            <person name="Han S.-G."/>
            <person name="Hopkins J."/>
            <person name="Karimpour-Fard A."/>
            <person name="Kim Y.H."/>
            <person name="Pollack J.R."/>
            <person name="Vinar T."/>
            <person name="Addo-Quaye C."/>
            <person name="Degenhardt J."/>
            <person name="Denby A."/>
            <person name="Hubisz M.J."/>
            <person name="Indap A."/>
            <person name="Kosiol C."/>
            <person name="Lahn B.T."/>
            <person name="Lawson H.A."/>
            <person name="Marklein A."/>
            <person name="Nielsen R."/>
            <person name="Vallender E.J."/>
            <person name="Clark A.G."/>
            <person name="Ferguson B."/>
            <person name="Hernandez R.D."/>
            <person name="Hirani K."/>
            <person name="Kehrer-Sawatzki H."/>
            <person name="Kolb J."/>
            <person name="Patil S."/>
            <person name="Pu L.-L."/>
            <person name="Ren Y."/>
            <person name="Smith D.G."/>
            <person name="Wheeler D.A."/>
            <person name="Schenck I."/>
            <person name="Ball E.V."/>
            <person name="Chen R."/>
            <person name="Cooper D.N."/>
            <person name="Giardine B."/>
            <person name="Hsu F."/>
            <person name="Kent W.J."/>
            <person name="Lesk A."/>
            <person name="Nelson D.L."/>
            <person name="O'brien W.E."/>
            <person name="Pruefer K."/>
            <person name="Stenson P.D."/>
            <person name="Wallace J.C."/>
            <person name="Ke H."/>
            <person name="Liu X.-M."/>
            <person name="Wang P."/>
            <person name="Xiang A.P."/>
            <person name="Yang F."/>
            <person name="Barber G.P."/>
            <person name="Haussler D."/>
            <person name="Karolchik D."/>
            <person name="Kern A.D."/>
            <person name="Kuhn R.M."/>
            <person name="Smith K.E."/>
            <person name="Zwieg A.S."/>
        </authorList>
    </citation>
    <scope>NUCLEOTIDE SEQUENCE [LARGE SCALE GENOMIC DNA]</scope>
    <source>
        <strain evidence="8">17573</strain>
    </source>
</reference>
<dbReference type="InParanoid" id="A0A5F7ZN65"/>
<evidence type="ECO:0000256" key="2">
    <source>
        <dbReference type="ARBA" id="ARBA00022980"/>
    </source>
</evidence>
<evidence type="ECO:0000256" key="1">
    <source>
        <dbReference type="ARBA" id="ARBA00010745"/>
    </source>
</evidence>
<accession>A0A5F7ZN65</accession>
<dbReference type="Bgee" id="ENSMMUG00000052542">
    <property type="expression patterns" value="Expressed in superior frontal gyrus and 4 other cell types or tissues"/>
</dbReference>
<dbReference type="AlphaFoldDB" id="A0A5F7ZN65"/>
<evidence type="ECO:0000256" key="5">
    <source>
        <dbReference type="ARBA" id="ARBA00035326"/>
    </source>
</evidence>
<evidence type="ECO:0000313" key="7">
    <source>
        <dbReference type="Ensembl" id="ENSMMUP00000066061.1"/>
    </source>
</evidence>
<dbReference type="Ensembl" id="ENSMMUT00000105842.1">
    <property type="protein sequence ID" value="ENSMMUP00000066061.1"/>
    <property type="gene ID" value="ENSMMUG00000052542.1"/>
</dbReference>
<dbReference type="PaxDb" id="9544-ENSMMUP00000033424"/>
<comment type="similarity">
    <text evidence="1 6">Belongs to the universal ribosomal protein uL14 family.</text>
</comment>
<keyword evidence="8" id="KW-1185">Reference proteome</keyword>
<dbReference type="PANTHER" id="PTHR11761:SF8">
    <property type="entry name" value="LARGE RIBOSOMAL SUBUNIT PROTEIN UL14"/>
    <property type="match status" value="1"/>
</dbReference>
<evidence type="ECO:0000256" key="3">
    <source>
        <dbReference type="ARBA" id="ARBA00023274"/>
    </source>
</evidence>
<proteinExistence type="inferred from homology"/>
<dbReference type="InterPro" id="IPR036853">
    <property type="entry name" value="Ribosomal_uL14_sf"/>
</dbReference>
<keyword evidence="2 6" id="KW-0689">Ribosomal protein</keyword>
<reference evidence="7" key="2">
    <citation type="submission" date="2019-01" db="EMBL/GenBank/DDBJ databases">
        <authorList>
            <person name="Graves T."/>
            <person name="Eichler E.E."/>
            <person name="Wilson R.K."/>
        </authorList>
    </citation>
    <scope>NUCLEOTIDE SEQUENCE [LARGE SCALE GENOMIC DNA]</scope>
    <source>
        <strain evidence="7">17573</strain>
    </source>
</reference>
<evidence type="ECO:0000256" key="4">
    <source>
        <dbReference type="ARBA" id="ARBA00035199"/>
    </source>
</evidence>
<evidence type="ECO:0000313" key="8">
    <source>
        <dbReference type="Proteomes" id="UP000006718"/>
    </source>
</evidence>
<dbReference type="GO" id="GO:0006412">
    <property type="term" value="P:translation"/>
    <property type="evidence" value="ECO:0007669"/>
    <property type="project" value="InterPro"/>
</dbReference>
<dbReference type="GeneTree" id="ENSGT00390000004690"/>
<dbReference type="STRING" id="9544.ENSMMUP00000066061"/>
<dbReference type="InterPro" id="IPR000218">
    <property type="entry name" value="Ribosomal_uL14"/>
</dbReference>
<dbReference type="Gene3D" id="2.40.150.20">
    <property type="entry name" value="Ribosomal protein L14"/>
    <property type="match status" value="1"/>
</dbReference>
<reference evidence="7" key="4">
    <citation type="submission" date="2025-09" db="UniProtKB">
        <authorList>
            <consortium name="Ensembl"/>
        </authorList>
    </citation>
    <scope>IDENTIFICATION</scope>
    <source>
        <strain evidence="7">17573</strain>
    </source>
</reference>
<dbReference type="GO" id="GO:0070180">
    <property type="term" value="F:large ribosomal subunit rRNA binding"/>
    <property type="evidence" value="ECO:0000318"/>
    <property type="project" value="GO_Central"/>
</dbReference>
<dbReference type="OMA" id="SACVEDM"/>
<protein>
    <recommendedName>
        <fullName evidence="4">Large ribosomal subunit protein uL14</fullName>
    </recommendedName>
    <alternativeName>
        <fullName evidence="5">60S ribosomal protein L23</fullName>
    </alternativeName>
</protein>
<dbReference type="GO" id="GO:0022625">
    <property type="term" value="C:cytosolic large ribosomal subunit"/>
    <property type="evidence" value="ECO:0000318"/>
    <property type="project" value="GO_Central"/>
</dbReference>
<dbReference type="GO" id="GO:0003735">
    <property type="term" value="F:structural constituent of ribosome"/>
    <property type="evidence" value="ECO:0000318"/>
    <property type="project" value="GO_Central"/>
</dbReference>